<protein>
    <recommendedName>
        <fullName evidence="3">ARB-07466-like C-terminal domain-containing protein</fullName>
    </recommendedName>
</protein>
<feature type="coiled-coil region" evidence="1">
    <location>
        <begin position="53"/>
        <end position="97"/>
    </location>
</feature>
<evidence type="ECO:0000259" key="3">
    <source>
        <dbReference type="Pfam" id="PF26571"/>
    </source>
</evidence>
<keyword evidence="1" id="KW-0175">Coiled coil</keyword>
<dbReference type="RefSeq" id="WP_185049467.1">
    <property type="nucleotide sequence ID" value="NZ_BAABIX010000003.1"/>
</dbReference>
<reference evidence="4 5" key="1">
    <citation type="submission" date="2020-08" db="EMBL/GenBank/DDBJ databases">
        <title>Genomic Encyclopedia of Type Strains, Phase IV (KMG-IV): sequencing the most valuable type-strain genomes for metagenomic binning, comparative biology and taxonomic classification.</title>
        <authorList>
            <person name="Goeker M."/>
        </authorList>
    </citation>
    <scope>NUCLEOTIDE SEQUENCE [LARGE SCALE GENOMIC DNA]</scope>
    <source>
        <strain evidence="4 5">DSM 45615</strain>
    </source>
</reference>
<dbReference type="EMBL" id="JACHGN010000004">
    <property type="protein sequence ID" value="MBB5132483.1"/>
    <property type="molecule type" value="Genomic_DNA"/>
</dbReference>
<feature type="domain" description="ARB-07466-like C-terminal" evidence="3">
    <location>
        <begin position="190"/>
        <end position="298"/>
    </location>
</feature>
<name>A0A840P3L1_9ACTN</name>
<keyword evidence="2" id="KW-0732">Signal</keyword>
<keyword evidence="5" id="KW-1185">Reference proteome</keyword>
<sequence>MKPGRGPLRPVAVASLLACLLLLTPVAPASSAAAKPPPQNELDKLTKQAAALNKRYRGQVQSLEEVRVQAKKAADRAAMLKRRLATAEREVAAYAQQTYMGGSLDSAAIFAINGDPSSVLGPAATMSHLATERAQQLQRIQDLVASAKKAEKAAEDKIDNLKKEIATLKGKRRDIEKLLAKYGFQTPGGAEGLTQRMVSVRNAVLGQFPMPYGYGCLRPGDPGDHGSGRACDFMMSSGGRMPNQIDLERGDALAQWAITNGPRIGIMYIIWKQRYYDVRTGAGWRPMSDRGSITANHWDHVHISVF</sequence>
<dbReference type="InterPro" id="IPR058593">
    <property type="entry name" value="ARB_07466-like_C"/>
</dbReference>
<feature type="chain" id="PRO_5038394608" description="ARB-07466-like C-terminal domain-containing protein" evidence="2">
    <location>
        <begin position="30"/>
        <end position="306"/>
    </location>
</feature>
<dbReference type="Proteomes" id="UP000578449">
    <property type="component" value="Unassembled WGS sequence"/>
</dbReference>
<comment type="caution">
    <text evidence="4">The sequence shown here is derived from an EMBL/GenBank/DDBJ whole genome shotgun (WGS) entry which is preliminary data.</text>
</comment>
<feature type="coiled-coil region" evidence="1">
    <location>
        <begin position="133"/>
        <end position="178"/>
    </location>
</feature>
<proteinExistence type="predicted"/>
<evidence type="ECO:0000313" key="5">
    <source>
        <dbReference type="Proteomes" id="UP000578449"/>
    </source>
</evidence>
<dbReference type="AlphaFoldDB" id="A0A840P3L1"/>
<evidence type="ECO:0000256" key="1">
    <source>
        <dbReference type="SAM" id="Coils"/>
    </source>
</evidence>
<accession>A0A840P3L1</accession>
<evidence type="ECO:0000313" key="4">
    <source>
        <dbReference type="EMBL" id="MBB5132483.1"/>
    </source>
</evidence>
<dbReference type="Pfam" id="PF26571">
    <property type="entry name" value="VldE"/>
    <property type="match status" value="1"/>
</dbReference>
<organism evidence="4 5">
    <name type="scientific">Thermocatellispora tengchongensis</name>
    <dbReference type="NCBI Taxonomy" id="1073253"/>
    <lineage>
        <taxon>Bacteria</taxon>
        <taxon>Bacillati</taxon>
        <taxon>Actinomycetota</taxon>
        <taxon>Actinomycetes</taxon>
        <taxon>Streptosporangiales</taxon>
        <taxon>Streptosporangiaceae</taxon>
        <taxon>Thermocatellispora</taxon>
    </lineage>
</organism>
<feature type="signal peptide" evidence="2">
    <location>
        <begin position="1"/>
        <end position="29"/>
    </location>
</feature>
<evidence type="ECO:0000256" key="2">
    <source>
        <dbReference type="SAM" id="SignalP"/>
    </source>
</evidence>
<dbReference type="Gene3D" id="6.10.250.3150">
    <property type="match status" value="1"/>
</dbReference>
<gene>
    <name evidence="4" type="ORF">HNP84_002199</name>
</gene>